<reference evidence="13 14" key="1">
    <citation type="submission" date="2022-03" db="EMBL/GenBank/DDBJ databases">
        <authorList>
            <person name="Macdonald S."/>
            <person name="Ahmed S."/>
            <person name="Newling K."/>
        </authorList>
    </citation>
    <scope>NUCLEOTIDE SEQUENCE [LARGE SCALE GENOMIC DNA]</scope>
</reference>
<comment type="function">
    <text evidence="10">Transcription factor.</text>
</comment>
<comment type="subcellular location">
    <subcellularLocation>
        <location evidence="1 8 9">Nucleus</location>
    </subcellularLocation>
</comment>
<dbReference type="InterPro" id="IPR009057">
    <property type="entry name" value="Homeodomain-like_sf"/>
</dbReference>
<keyword evidence="3 8" id="KW-0238">DNA-binding</keyword>
<evidence type="ECO:0000256" key="2">
    <source>
        <dbReference type="ARBA" id="ARBA00023015"/>
    </source>
</evidence>
<comment type="similarity">
    <text evidence="7 10">Belongs to the HD-ZIP homeobox family. Class I subfamily.</text>
</comment>
<feature type="DNA-binding region" description="Homeobox" evidence="8">
    <location>
        <begin position="75"/>
        <end position="134"/>
    </location>
</feature>
<dbReference type="Gene3D" id="1.10.10.60">
    <property type="entry name" value="Homeodomain-like"/>
    <property type="match status" value="1"/>
</dbReference>
<dbReference type="PANTHER" id="PTHR24326">
    <property type="entry name" value="HOMEOBOX-LEUCINE ZIPPER PROTEIN"/>
    <property type="match status" value="1"/>
</dbReference>
<keyword evidence="14" id="KW-1185">Reference proteome</keyword>
<keyword evidence="11" id="KW-0175">Coiled coil</keyword>
<evidence type="ECO:0000256" key="7">
    <source>
        <dbReference type="ARBA" id="ARBA00025748"/>
    </source>
</evidence>
<protein>
    <recommendedName>
        <fullName evidence="10">Homeobox-leucine zipper protein</fullName>
    </recommendedName>
    <alternativeName>
        <fullName evidence="10">HD-ZIP protein</fullName>
    </alternativeName>
    <alternativeName>
        <fullName evidence="10">Homeodomain transcription factor</fullName>
    </alternativeName>
</protein>
<accession>A0ABC8LPJ2</accession>
<evidence type="ECO:0000256" key="10">
    <source>
        <dbReference type="RuleBase" id="RU369038"/>
    </source>
</evidence>
<feature type="coiled-coil region" evidence="11">
    <location>
        <begin position="125"/>
        <end position="152"/>
    </location>
</feature>
<evidence type="ECO:0000256" key="11">
    <source>
        <dbReference type="SAM" id="Coils"/>
    </source>
</evidence>
<dbReference type="SMART" id="SM00389">
    <property type="entry name" value="HOX"/>
    <property type="match status" value="1"/>
</dbReference>
<dbReference type="PRINTS" id="PR00031">
    <property type="entry name" value="HTHREPRESSR"/>
</dbReference>
<dbReference type="InterPro" id="IPR001356">
    <property type="entry name" value="HD"/>
</dbReference>
<evidence type="ECO:0000256" key="4">
    <source>
        <dbReference type="ARBA" id="ARBA00023155"/>
    </source>
</evidence>
<dbReference type="GO" id="GO:0000981">
    <property type="term" value="F:DNA-binding transcription factor activity, RNA polymerase II-specific"/>
    <property type="evidence" value="ECO:0007669"/>
    <property type="project" value="UniProtKB-UniRule"/>
</dbReference>
<dbReference type="EMBL" id="CAKOAT010668487">
    <property type="protein sequence ID" value="CAH8385615.1"/>
    <property type="molecule type" value="Genomic_DNA"/>
</dbReference>
<evidence type="ECO:0000256" key="9">
    <source>
        <dbReference type="RuleBase" id="RU000682"/>
    </source>
</evidence>
<dbReference type="SUPFAM" id="SSF46689">
    <property type="entry name" value="Homeodomain-like"/>
    <property type="match status" value="1"/>
</dbReference>
<evidence type="ECO:0000256" key="5">
    <source>
        <dbReference type="ARBA" id="ARBA00023163"/>
    </source>
</evidence>
<evidence type="ECO:0000313" key="13">
    <source>
        <dbReference type="EMBL" id="CAH8385615.1"/>
    </source>
</evidence>
<evidence type="ECO:0000256" key="3">
    <source>
        <dbReference type="ARBA" id="ARBA00023125"/>
    </source>
</evidence>
<keyword evidence="2 10" id="KW-0805">Transcription regulation</keyword>
<comment type="caution">
    <text evidence="13">The sequence shown here is derived from an EMBL/GenBank/DDBJ whole genome shotgun (WGS) entry which is preliminary data.</text>
</comment>
<dbReference type="PROSITE" id="PS50071">
    <property type="entry name" value="HOMEOBOX_2"/>
    <property type="match status" value="1"/>
</dbReference>
<keyword evidence="4 8" id="KW-0371">Homeobox</keyword>
<dbReference type="GO" id="GO:0005634">
    <property type="term" value="C:nucleus"/>
    <property type="evidence" value="ECO:0007669"/>
    <property type="project" value="UniProtKB-SubCell"/>
</dbReference>
<evidence type="ECO:0000256" key="6">
    <source>
        <dbReference type="ARBA" id="ARBA00023242"/>
    </source>
</evidence>
<sequence length="232" mass="26608">MEWSMTGNVENVRVAFMPPPWPESSSLNSLHSFNYDPYAAGNSYTPAVTQTGPVISVPESEKIINAYRTSSNKKEIIKKKRLTSGQLASLERSFQEEIKLDSDRKLKLSRELGLQQRQIAVWFQNRRARWKAKQLEQLYDSLRHEYDVVTKEKLMLHEEVKKLRAVLSDQGRLIKKQISRGEDTTELPSVVIVPPRMENLNTDQITGGNQIYGIDQYNNPMVVASSSWPPYP</sequence>
<dbReference type="InterPro" id="IPR045224">
    <property type="entry name" value="HDZip_class_I_plant"/>
</dbReference>
<evidence type="ECO:0000256" key="8">
    <source>
        <dbReference type="PROSITE-ProRule" id="PRU00108"/>
    </source>
</evidence>
<dbReference type="GO" id="GO:0003677">
    <property type="term" value="F:DNA binding"/>
    <property type="evidence" value="ECO:0007669"/>
    <property type="project" value="UniProtKB-UniRule"/>
</dbReference>
<keyword evidence="6 8" id="KW-0539">Nucleus</keyword>
<evidence type="ECO:0000259" key="12">
    <source>
        <dbReference type="PROSITE" id="PS50071"/>
    </source>
</evidence>
<organism evidence="13 14">
    <name type="scientific">Eruca vesicaria subsp. sativa</name>
    <name type="common">Garden rocket</name>
    <name type="synonym">Eruca sativa</name>
    <dbReference type="NCBI Taxonomy" id="29727"/>
    <lineage>
        <taxon>Eukaryota</taxon>
        <taxon>Viridiplantae</taxon>
        <taxon>Streptophyta</taxon>
        <taxon>Embryophyta</taxon>
        <taxon>Tracheophyta</taxon>
        <taxon>Spermatophyta</taxon>
        <taxon>Magnoliopsida</taxon>
        <taxon>eudicotyledons</taxon>
        <taxon>Gunneridae</taxon>
        <taxon>Pentapetalae</taxon>
        <taxon>rosids</taxon>
        <taxon>malvids</taxon>
        <taxon>Brassicales</taxon>
        <taxon>Brassicaceae</taxon>
        <taxon>Brassiceae</taxon>
        <taxon>Eruca</taxon>
    </lineage>
</organism>
<dbReference type="InterPro" id="IPR000047">
    <property type="entry name" value="HTH_motif"/>
</dbReference>
<name>A0ABC8LPJ2_ERUVS</name>
<dbReference type="Proteomes" id="UP001642260">
    <property type="component" value="Unassembled WGS sequence"/>
</dbReference>
<dbReference type="InterPro" id="IPR017970">
    <property type="entry name" value="Homeobox_CS"/>
</dbReference>
<feature type="domain" description="Homeobox" evidence="12">
    <location>
        <begin position="73"/>
        <end position="133"/>
    </location>
</feature>
<dbReference type="Pfam" id="PF00046">
    <property type="entry name" value="Homeodomain"/>
    <property type="match status" value="1"/>
</dbReference>
<dbReference type="PANTHER" id="PTHR24326:SF591">
    <property type="entry name" value="HOMEOBOX-LEUCINE ZIPPER PROTEIN ATHB-51-RELATED"/>
    <property type="match status" value="1"/>
</dbReference>
<evidence type="ECO:0000256" key="1">
    <source>
        <dbReference type="ARBA" id="ARBA00004123"/>
    </source>
</evidence>
<dbReference type="AlphaFoldDB" id="A0ABC8LPJ2"/>
<dbReference type="PROSITE" id="PS00027">
    <property type="entry name" value="HOMEOBOX_1"/>
    <property type="match status" value="1"/>
</dbReference>
<evidence type="ECO:0000313" key="14">
    <source>
        <dbReference type="Proteomes" id="UP001642260"/>
    </source>
</evidence>
<gene>
    <name evidence="13" type="ORF">ERUC_LOCUS38098</name>
</gene>
<keyword evidence="5 10" id="KW-0804">Transcription</keyword>
<dbReference type="CDD" id="cd00086">
    <property type="entry name" value="homeodomain"/>
    <property type="match status" value="1"/>
</dbReference>
<proteinExistence type="inferred from homology"/>